<dbReference type="NCBIfam" id="TIGR01509">
    <property type="entry name" value="HAD-SF-IA-v3"/>
    <property type="match status" value="1"/>
</dbReference>
<evidence type="ECO:0000313" key="2">
    <source>
        <dbReference type="Proteomes" id="UP000281738"/>
    </source>
</evidence>
<organism evidence="1 2">
    <name type="scientific">Nocardioides aurantiacus</name>
    <dbReference type="NCBI Taxonomy" id="86796"/>
    <lineage>
        <taxon>Bacteria</taxon>
        <taxon>Bacillati</taxon>
        <taxon>Actinomycetota</taxon>
        <taxon>Actinomycetes</taxon>
        <taxon>Propionibacteriales</taxon>
        <taxon>Nocardioidaceae</taxon>
        <taxon>Nocardioides</taxon>
    </lineage>
</organism>
<keyword evidence="1" id="KW-0378">Hydrolase</keyword>
<accession>A0A3N2CZS5</accession>
<dbReference type="InterPro" id="IPR006439">
    <property type="entry name" value="HAD-SF_hydro_IA"/>
</dbReference>
<dbReference type="InterPro" id="IPR044999">
    <property type="entry name" value="CbbY-like"/>
</dbReference>
<reference evidence="1 2" key="1">
    <citation type="submission" date="2018-11" db="EMBL/GenBank/DDBJ databases">
        <title>Sequencing the genomes of 1000 actinobacteria strains.</title>
        <authorList>
            <person name="Klenk H.-P."/>
        </authorList>
    </citation>
    <scope>NUCLEOTIDE SEQUENCE [LARGE SCALE GENOMIC DNA]</scope>
    <source>
        <strain evidence="1 2">DSM 12652</strain>
    </source>
</reference>
<dbReference type="Gene3D" id="1.10.150.240">
    <property type="entry name" value="Putative phosphatase, domain 2"/>
    <property type="match status" value="1"/>
</dbReference>
<dbReference type="Gene3D" id="3.40.50.1000">
    <property type="entry name" value="HAD superfamily/HAD-like"/>
    <property type="match status" value="1"/>
</dbReference>
<name>A0A3N2CZS5_9ACTN</name>
<comment type="caution">
    <text evidence="1">The sequence shown here is derived from an EMBL/GenBank/DDBJ whole genome shotgun (WGS) entry which is preliminary data.</text>
</comment>
<dbReference type="RefSeq" id="WP_123392757.1">
    <property type="nucleotide sequence ID" value="NZ_RKHO01000001.1"/>
</dbReference>
<dbReference type="PANTHER" id="PTHR42896:SF2">
    <property type="entry name" value="CBBY-LIKE PROTEIN"/>
    <property type="match status" value="1"/>
</dbReference>
<dbReference type="Proteomes" id="UP000281738">
    <property type="component" value="Unassembled WGS sequence"/>
</dbReference>
<dbReference type="AlphaFoldDB" id="A0A3N2CZS5"/>
<evidence type="ECO:0000313" key="1">
    <source>
        <dbReference type="EMBL" id="ROR93031.1"/>
    </source>
</evidence>
<dbReference type="Pfam" id="PF13419">
    <property type="entry name" value="HAD_2"/>
    <property type="match status" value="1"/>
</dbReference>
<dbReference type="InterPro" id="IPR041492">
    <property type="entry name" value="HAD_2"/>
</dbReference>
<keyword evidence="2" id="KW-1185">Reference proteome</keyword>
<sequence>MAAILFGSISSVADTSELQRESFNEAFAQHGLDWRWEHDDYVAMLESSGGADRVAAYAEERGQEVDARAVHATKSSIFQDKLISEGVEPRPGVVETIEAAHREGLKVGLVTTTSPDNIDALVTALRPHVDLRGFDVVVDVTQVEQPKPDRDAYAFALDRLDEQAGACVAIEDNLGGVEAATAAGVTVIAFPNANTAGHDFAGAHSRVDKLDAAALVGLAQSA</sequence>
<dbReference type="EMBL" id="RKHO01000001">
    <property type="protein sequence ID" value="ROR93031.1"/>
    <property type="molecule type" value="Genomic_DNA"/>
</dbReference>
<dbReference type="PANTHER" id="PTHR42896">
    <property type="entry name" value="XYLULOSE-1,5-BISPHOSPHATE (XUBP) PHOSPHATASE"/>
    <property type="match status" value="1"/>
</dbReference>
<dbReference type="InterPro" id="IPR023214">
    <property type="entry name" value="HAD_sf"/>
</dbReference>
<gene>
    <name evidence="1" type="ORF">EDD33_3936</name>
</gene>
<protein>
    <submittedName>
        <fullName evidence="1">HAD superfamily hydrolase (TIGR01509 family)</fullName>
    </submittedName>
</protein>
<dbReference type="GO" id="GO:0016787">
    <property type="term" value="F:hydrolase activity"/>
    <property type="evidence" value="ECO:0007669"/>
    <property type="project" value="UniProtKB-KW"/>
</dbReference>
<dbReference type="SUPFAM" id="SSF56784">
    <property type="entry name" value="HAD-like"/>
    <property type="match status" value="1"/>
</dbReference>
<dbReference type="InterPro" id="IPR023198">
    <property type="entry name" value="PGP-like_dom2"/>
</dbReference>
<dbReference type="InterPro" id="IPR036412">
    <property type="entry name" value="HAD-like_sf"/>
</dbReference>
<dbReference type="OrthoDB" id="9812856at2"/>
<proteinExistence type="predicted"/>